<organism evidence="4 5">
    <name type="scientific">Nocardia uniformis</name>
    <dbReference type="NCBI Taxonomy" id="53432"/>
    <lineage>
        <taxon>Bacteria</taxon>
        <taxon>Bacillati</taxon>
        <taxon>Actinomycetota</taxon>
        <taxon>Actinomycetes</taxon>
        <taxon>Mycobacteriales</taxon>
        <taxon>Nocardiaceae</taxon>
        <taxon>Nocardia</taxon>
    </lineage>
</organism>
<keyword evidence="1" id="KW-0805">Transcription regulation</keyword>
<keyword evidence="2" id="KW-0804">Transcription</keyword>
<dbReference type="InterPro" id="IPR036271">
    <property type="entry name" value="Tet_transcr_reg_TetR-rel_C_sf"/>
</dbReference>
<dbReference type="InterPro" id="IPR009057">
    <property type="entry name" value="Homeodomain-like_sf"/>
</dbReference>
<evidence type="ECO:0000313" key="5">
    <source>
        <dbReference type="Proteomes" id="UP000586827"/>
    </source>
</evidence>
<reference evidence="4 5" key="1">
    <citation type="submission" date="2020-05" db="EMBL/GenBank/DDBJ databases">
        <title>MicrobeNet Type strains.</title>
        <authorList>
            <person name="Nicholson A.C."/>
        </authorList>
    </citation>
    <scope>NUCLEOTIDE SEQUENCE [LARGE SCALE GENOMIC DNA]</scope>
    <source>
        <strain evidence="4 5">JCM 3224</strain>
    </source>
</reference>
<dbReference type="InterPro" id="IPR011075">
    <property type="entry name" value="TetR_C"/>
</dbReference>
<evidence type="ECO:0000313" key="4">
    <source>
        <dbReference type="EMBL" id="NNH69202.1"/>
    </source>
</evidence>
<accession>A0A849BR91</accession>
<gene>
    <name evidence="4" type="ORF">HLB23_04845</name>
</gene>
<dbReference type="Gene3D" id="1.10.10.60">
    <property type="entry name" value="Homeodomain-like"/>
    <property type="match status" value="1"/>
</dbReference>
<dbReference type="RefSeq" id="WP_067525187.1">
    <property type="nucleotide sequence ID" value="NZ_JABELX010000001.1"/>
</dbReference>
<evidence type="ECO:0000256" key="1">
    <source>
        <dbReference type="ARBA" id="ARBA00023015"/>
    </source>
</evidence>
<dbReference type="Proteomes" id="UP000586827">
    <property type="component" value="Unassembled WGS sequence"/>
</dbReference>
<feature type="domain" description="Tetracyclin repressor-like C-terminal" evidence="3">
    <location>
        <begin position="90"/>
        <end position="195"/>
    </location>
</feature>
<dbReference type="AlphaFoldDB" id="A0A849BR91"/>
<dbReference type="Gene3D" id="1.10.357.10">
    <property type="entry name" value="Tetracycline Repressor, domain 2"/>
    <property type="match status" value="1"/>
</dbReference>
<proteinExistence type="predicted"/>
<keyword evidence="5" id="KW-1185">Reference proteome</keyword>
<evidence type="ECO:0000259" key="3">
    <source>
        <dbReference type="Pfam" id="PF16925"/>
    </source>
</evidence>
<name>A0A849BR91_9NOCA</name>
<dbReference type="SUPFAM" id="SSF48498">
    <property type="entry name" value="Tetracyclin repressor-like, C-terminal domain"/>
    <property type="match status" value="1"/>
</dbReference>
<sequence>MPEPTQTSDQRLVKGARARATIARHAADVASVEGLTGLSLGRLASDLGVSKSGVATLFGTKEKLQLAAVASARDVFIDHVIRPALPEPGGWPRLRALVDNWLAYIEEPVHPGGCFRVASIAEFDSRPGPVRDALKADRDDWFTLLEKEISRARAQGRAPDRDPHALAFQLDALVGAANVGARLGDDTAIHTARTIIDALLAPGPGTTPPTDT</sequence>
<dbReference type="EMBL" id="JABELX010000001">
    <property type="protein sequence ID" value="NNH69202.1"/>
    <property type="molecule type" value="Genomic_DNA"/>
</dbReference>
<protein>
    <submittedName>
        <fullName evidence="4">TetR/AcrR family transcriptional regulator</fullName>
    </submittedName>
</protein>
<evidence type="ECO:0000256" key="2">
    <source>
        <dbReference type="ARBA" id="ARBA00023163"/>
    </source>
</evidence>
<comment type="caution">
    <text evidence="4">The sequence shown here is derived from an EMBL/GenBank/DDBJ whole genome shotgun (WGS) entry which is preliminary data.</text>
</comment>
<dbReference type="PANTHER" id="PTHR47506">
    <property type="entry name" value="TRANSCRIPTIONAL REGULATORY PROTEIN"/>
    <property type="match status" value="1"/>
</dbReference>
<dbReference type="SUPFAM" id="SSF46689">
    <property type="entry name" value="Homeodomain-like"/>
    <property type="match status" value="1"/>
</dbReference>
<dbReference type="PANTHER" id="PTHR47506:SF6">
    <property type="entry name" value="HTH-TYPE TRANSCRIPTIONAL REPRESSOR NEMR"/>
    <property type="match status" value="1"/>
</dbReference>
<dbReference type="Pfam" id="PF16925">
    <property type="entry name" value="TetR_C_13"/>
    <property type="match status" value="1"/>
</dbReference>